<gene>
    <name evidence="1" type="ORF">BECKTUN1418F_GA0071002_102817</name>
</gene>
<reference evidence="1" key="1">
    <citation type="submission" date="2019-02" db="EMBL/GenBank/DDBJ databases">
        <authorList>
            <person name="Gruber-Vodicka R. H."/>
            <person name="Seah K. B. B."/>
        </authorList>
    </citation>
    <scope>NUCLEOTIDE SEQUENCE</scope>
    <source>
        <strain evidence="1">BECK_BY3</strain>
    </source>
</reference>
<proteinExistence type="predicted"/>
<evidence type="ECO:0000313" key="1">
    <source>
        <dbReference type="EMBL" id="VFK53766.1"/>
    </source>
</evidence>
<sequence length="165" mass="18008">MRVASFAGFLDFQLGRAGTKCTRESKNRAILSTPPVILTTSLSPRPLPLSSRPKGEILCSYQRSRTRRSKNLCIGKTKILRELMRGTRPTPFRVLPVLAYLVDSAVLFSLCPKGATYISPGLLRSSYPGSARATQPTLKGLHHCFPRSPLRNPVGVGSLCVPFPG</sequence>
<organism evidence="1">
    <name type="scientific">Candidatus Kentrum sp. TUN</name>
    <dbReference type="NCBI Taxonomy" id="2126343"/>
    <lineage>
        <taxon>Bacteria</taxon>
        <taxon>Pseudomonadati</taxon>
        <taxon>Pseudomonadota</taxon>
        <taxon>Gammaproteobacteria</taxon>
        <taxon>Candidatus Kentrum</taxon>
    </lineage>
</organism>
<dbReference type="EMBL" id="CAADFY010000028">
    <property type="protein sequence ID" value="VFK53766.1"/>
    <property type="molecule type" value="Genomic_DNA"/>
</dbReference>
<name>A0A450ZIZ9_9GAMM</name>
<accession>A0A450ZIZ9</accession>
<dbReference type="AlphaFoldDB" id="A0A450ZIZ9"/>
<protein>
    <submittedName>
        <fullName evidence="1">Uncharacterized protein</fullName>
    </submittedName>
</protein>